<evidence type="ECO:0000313" key="3">
    <source>
        <dbReference type="Proteomes" id="UP000483379"/>
    </source>
</evidence>
<evidence type="ECO:0000313" key="2">
    <source>
        <dbReference type="EMBL" id="NEV64426.1"/>
    </source>
</evidence>
<reference evidence="2 3" key="1">
    <citation type="submission" date="2020-02" db="EMBL/GenBank/DDBJ databases">
        <title>Genome sequences of Thiorhodococcus mannitoliphagus and Thiorhodococcus minor, purple sulfur photosynthetic bacteria in the gammaproteobacterial family, Chromatiaceae.</title>
        <authorList>
            <person name="Aviles F.A."/>
            <person name="Meyer T.E."/>
            <person name="Kyndt J.A."/>
        </authorList>
    </citation>
    <scope>NUCLEOTIDE SEQUENCE [LARGE SCALE GENOMIC DNA]</scope>
    <source>
        <strain evidence="2 3">DSM 11518</strain>
    </source>
</reference>
<accession>A0A6M0K3S3</accession>
<name>A0A6M0K3S3_9GAMM</name>
<dbReference type="Gene3D" id="3.30.70.1900">
    <property type="match status" value="1"/>
</dbReference>
<organism evidence="2 3">
    <name type="scientific">Thiorhodococcus minor</name>
    <dbReference type="NCBI Taxonomy" id="57489"/>
    <lineage>
        <taxon>Bacteria</taxon>
        <taxon>Pseudomonadati</taxon>
        <taxon>Pseudomonadota</taxon>
        <taxon>Gammaproteobacteria</taxon>
        <taxon>Chromatiales</taxon>
        <taxon>Chromatiaceae</taxon>
        <taxon>Thiorhodococcus</taxon>
    </lineage>
</organism>
<evidence type="ECO:0000259" key="1">
    <source>
        <dbReference type="Pfam" id="PF10040"/>
    </source>
</evidence>
<gene>
    <name evidence="2" type="ORF">G3446_21545</name>
</gene>
<sequence>MTTAAAISRSQAQALAAADATPPLPFPQIARFRFHFEAQEPIRLPDYPGSAWRGLLGHGLRRTACVTRQRTCDGCLLAQQCVYSTLFETPAPPHHAQSGYTAMPHPFVLDIDPTAPRRLAPGDAFALGIHLIGAAISQAPYLIHALGVAGQRGFGREGGRFALTGVSRERTLGADHWDQVYTVEGGVYRAHEMAPLSPPPAPSAVRLRLITPLRIKRDGHFLGARDLASGDLIRALYRRLRTLASLQGGDPTTFDLHTLPADPKDLGWQPRWLRWHEWTRYSSRQDTLMQLGGLIGEIDLGGPALTALWPALWLGQWTHVGKGTAFGLGGYRLMADPVGDIASDAPRACEPQR</sequence>
<dbReference type="EMBL" id="JAAIJQ010000090">
    <property type="protein sequence ID" value="NEV64426.1"/>
    <property type="molecule type" value="Genomic_DNA"/>
</dbReference>
<dbReference type="Pfam" id="PF10040">
    <property type="entry name" value="CRISPR_Cas6"/>
    <property type="match status" value="1"/>
</dbReference>
<keyword evidence="3" id="KW-1185">Reference proteome</keyword>
<dbReference type="RefSeq" id="WP_164455155.1">
    <property type="nucleotide sequence ID" value="NZ_JAAIJQ010000090.1"/>
</dbReference>
<dbReference type="InterPro" id="IPR019267">
    <property type="entry name" value="CRISPR-assoc_Cas6_C"/>
</dbReference>
<protein>
    <submittedName>
        <fullName evidence="2">CRISPR system precrRNA processing endoribonuclease RAMP protein Cas6</fullName>
    </submittedName>
</protein>
<feature type="domain" description="CRISPR-associated protein Cas6 C-terminal" evidence="1">
    <location>
        <begin position="207"/>
        <end position="331"/>
    </location>
</feature>
<dbReference type="AlphaFoldDB" id="A0A6M0K3S3"/>
<comment type="caution">
    <text evidence="2">The sequence shown here is derived from an EMBL/GenBank/DDBJ whole genome shotgun (WGS) entry which is preliminary data.</text>
</comment>
<dbReference type="Proteomes" id="UP000483379">
    <property type="component" value="Unassembled WGS sequence"/>
</dbReference>
<proteinExistence type="predicted"/>